<gene>
    <name evidence="8" type="primary">cmk</name>
    <name evidence="9" type="ORF">C4900_04275</name>
</gene>
<evidence type="ECO:0000313" key="10">
    <source>
        <dbReference type="Proteomes" id="UP000253250"/>
    </source>
</evidence>
<dbReference type="STRING" id="163359.A9R16_01725"/>
<keyword evidence="8" id="KW-0963">Cytoplasm</keyword>
<evidence type="ECO:0000256" key="7">
    <source>
        <dbReference type="ARBA" id="ARBA00048478"/>
    </source>
</evidence>
<comment type="caution">
    <text evidence="9">The sequence shown here is derived from an EMBL/GenBank/DDBJ whole genome shotgun (WGS) entry which is preliminary data.</text>
</comment>
<evidence type="ECO:0000256" key="8">
    <source>
        <dbReference type="HAMAP-Rule" id="MF_00238"/>
    </source>
</evidence>
<keyword evidence="10" id="KW-1185">Reference proteome</keyword>
<feature type="binding site" evidence="8">
    <location>
        <begin position="9"/>
        <end position="17"/>
    </location>
    <ligand>
        <name>ATP</name>
        <dbReference type="ChEBI" id="CHEBI:30616"/>
    </ligand>
</feature>
<evidence type="ECO:0000256" key="5">
    <source>
        <dbReference type="ARBA" id="ARBA00022840"/>
    </source>
</evidence>
<comment type="subcellular location">
    <subcellularLocation>
        <location evidence="8">Cytoplasm</location>
    </subcellularLocation>
</comment>
<dbReference type="AlphaFoldDB" id="A0A1C2FZ56"/>
<proteinExistence type="inferred from homology"/>
<evidence type="ECO:0000256" key="1">
    <source>
        <dbReference type="ARBA" id="ARBA00009427"/>
    </source>
</evidence>
<protein>
    <recommendedName>
        <fullName evidence="8">Cytidylate kinase</fullName>
        <shortName evidence="8">CK</shortName>
        <ecNumber evidence="8">2.7.4.25</ecNumber>
    </recommendedName>
    <alternativeName>
        <fullName evidence="8">Cytidine monophosphate kinase</fullName>
        <shortName evidence="8">CMP kinase</shortName>
    </alternativeName>
</protein>
<evidence type="ECO:0000256" key="4">
    <source>
        <dbReference type="ARBA" id="ARBA00022777"/>
    </source>
</evidence>
<keyword evidence="2 8" id="KW-0808">Transferase</keyword>
<dbReference type="Gene3D" id="3.40.50.300">
    <property type="entry name" value="P-loop containing nucleotide triphosphate hydrolases"/>
    <property type="match status" value="1"/>
</dbReference>
<dbReference type="GO" id="GO:0006220">
    <property type="term" value="P:pyrimidine nucleotide metabolic process"/>
    <property type="evidence" value="ECO:0007669"/>
    <property type="project" value="UniProtKB-UniRule"/>
</dbReference>
<dbReference type="GO" id="GO:0005524">
    <property type="term" value="F:ATP binding"/>
    <property type="evidence" value="ECO:0007669"/>
    <property type="project" value="UniProtKB-UniRule"/>
</dbReference>
<dbReference type="CDD" id="cd02020">
    <property type="entry name" value="CMPK"/>
    <property type="match status" value="1"/>
</dbReference>
<evidence type="ECO:0000313" key="9">
    <source>
        <dbReference type="EMBL" id="RCN58973.1"/>
    </source>
</evidence>
<organism evidence="9 10">
    <name type="scientific">Acidiferrobacter thiooxydans</name>
    <dbReference type="NCBI Taxonomy" id="163359"/>
    <lineage>
        <taxon>Bacteria</taxon>
        <taxon>Pseudomonadati</taxon>
        <taxon>Pseudomonadota</taxon>
        <taxon>Gammaproteobacteria</taxon>
        <taxon>Acidiferrobacterales</taxon>
        <taxon>Acidiferrobacteraceae</taxon>
        <taxon>Acidiferrobacter</taxon>
    </lineage>
</organism>
<dbReference type="Pfam" id="PF02224">
    <property type="entry name" value="Cytidylate_kin"/>
    <property type="match status" value="1"/>
</dbReference>
<keyword evidence="3 8" id="KW-0547">Nucleotide-binding</keyword>
<comment type="catalytic activity">
    <reaction evidence="7 8">
        <text>CMP + ATP = CDP + ADP</text>
        <dbReference type="Rhea" id="RHEA:11600"/>
        <dbReference type="ChEBI" id="CHEBI:30616"/>
        <dbReference type="ChEBI" id="CHEBI:58069"/>
        <dbReference type="ChEBI" id="CHEBI:60377"/>
        <dbReference type="ChEBI" id="CHEBI:456216"/>
        <dbReference type="EC" id="2.7.4.25"/>
    </reaction>
</comment>
<dbReference type="Proteomes" id="UP000253250">
    <property type="component" value="Unassembled WGS sequence"/>
</dbReference>
<name>A0A1C2FZ56_9GAMM</name>
<dbReference type="HAMAP" id="MF_00238">
    <property type="entry name" value="Cytidyl_kinase_type1"/>
    <property type="match status" value="1"/>
</dbReference>
<comment type="catalytic activity">
    <reaction evidence="6 8">
        <text>dCMP + ATP = dCDP + ADP</text>
        <dbReference type="Rhea" id="RHEA:25094"/>
        <dbReference type="ChEBI" id="CHEBI:30616"/>
        <dbReference type="ChEBI" id="CHEBI:57566"/>
        <dbReference type="ChEBI" id="CHEBI:58593"/>
        <dbReference type="ChEBI" id="CHEBI:456216"/>
        <dbReference type="EC" id="2.7.4.25"/>
    </reaction>
</comment>
<comment type="similarity">
    <text evidence="1 8">Belongs to the cytidylate kinase family. Type 1 subfamily.</text>
</comment>
<sequence>MIPVLAIDGPSGSGKGAVGMGVAERLGWHYLDSGAVYRALGLAASWAQVACDDERALRALAAALDLRFAGGAAAEPQVYVNGRECSVALRGPEAADAASRVAALAGVRQALLDRQRAARRPPGLVADGRDMGSHVFPDAFLKVFLTASPEVRAARRYHQLKAKGFGVTLPQLIQEIRERDERDANRAVAPLKPAQGAIVLDSSALGLQDVIDRVLAMVSCSA</sequence>
<evidence type="ECO:0000256" key="3">
    <source>
        <dbReference type="ARBA" id="ARBA00022741"/>
    </source>
</evidence>
<dbReference type="SUPFAM" id="SSF52540">
    <property type="entry name" value="P-loop containing nucleoside triphosphate hydrolases"/>
    <property type="match status" value="1"/>
</dbReference>
<dbReference type="InterPro" id="IPR003136">
    <property type="entry name" value="Cytidylate_kin"/>
</dbReference>
<evidence type="ECO:0000256" key="6">
    <source>
        <dbReference type="ARBA" id="ARBA00047615"/>
    </source>
</evidence>
<dbReference type="EC" id="2.7.4.25" evidence="8"/>
<dbReference type="RefSeq" id="WP_065971605.1">
    <property type="nucleotide sequence ID" value="NZ_CP080624.1"/>
</dbReference>
<dbReference type="NCBIfam" id="TIGR00017">
    <property type="entry name" value="cmk"/>
    <property type="match status" value="1"/>
</dbReference>
<dbReference type="InterPro" id="IPR011994">
    <property type="entry name" value="Cytidylate_kinase_dom"/>
</dbReference>
<dbReference type="GO" id="GO:0005737">
    <property type="term" value="C:cytoplasm"/>
    <property type="evidence" value="ECO:0007669"/>
    <property type="project" value="UniProtKB-SubCell"/>
</dbReference>
<accession>A0A1C2FZ56</accession>
<keyword evidence="5 8" id="KW-0067">ATP-binding</keyword>
<dbReference type="EMBL" id="PSYR01000001">
    <property type="protein sequence ID" value="RCN58973.1"/>
    <property type="molecule type" value="Genomic_DNA"/>
</dbReference>
<dbReference type="InterPro" id="IPR027417">
    <property type="entry name" value="P-loop_NTPase"/>
</dbReference>
<reference evidence="9 10" key="1">
    <citation type="submission" date="2018-02" db="EMBL/GenBank/DDBJ databases">
        <title>Insights into the biology of acidophilic members of the Acidiferrobacteraceae family derived from comparative genomic analyses.</title>
        <authorList>
            <person name="Issotta F."/>
            <person name="Thyssen C."/>
            <person name="Mena C."/>
            <person name="Moya A."/>
            <person name="Bellenberg S."/>
            <person name="Sproer C."/>
            <person name="Covarrubias P.C."/>
            <person name="Sand W."/>
            <person name="Quatrini R."/>
            <person name="Vera M."/>
        </authorList>
    </citation>
    <scope>NUCLEOTIDE SEQUENCE [LARGE SCALE GENOMIC DNA]</scope>
    <source>
        <strain evidence="10">m-1</strain>
    </source>
</reference>
<evidence type="ECO:0000256" key="2">
    <source>
        <dbReference type="ARBA" id="ARBA00022679"/>
    </source>
</evidence>
<dbReference type="OrthoDB" id="9807434at2"/>
<dbReference type="GO" id="GO:0036431">
    <property type="term" value="F:dCMP kinase activity"/>
    <property type="evidence" value="ECO:0007669"/>
    <property type="project" value="InterPro"/>
</dbReference>
<keyword evidence="4 8" id="KW-0418">Kinase</keyword>